<dbReference type="PANTHER" id="PTHR33375:SF1">
    <property type="entry name" value="CHROMOSOME-PARTITIONING PROTEIN PARB-RELATED"/>
    <property type="match status" value="1"/>
</dbReference>
<dbReference type="RefSeq" id="WP_158384998.1">
    <property type="nucleotide sequence ID" value="NZ_CP007174.1"/>
</dbReference>
<dbReference type="InterPro" id="IPR041468">
    <property type="entry name" value="HTH_ParB/Spo0J"/>
</dbReference>
<proteinExistence type="inferred from homology"/>
<dbReference type="FunFam" id="1.10.10.2830:FF:000001">
    <property type="entry name" value="Chromosome partitioning protein ParB"/>
    <property type="match status" value="1"/>
</dbReference>
<dbReference type="GO" id="GO:0003677">
    <property type="term" value="F:DNA binding"/>
    <property type="evidence" value="ECO:0007669"/>
    <property type="project" value="InterPro"/>
</dbReference>
<accession>A0A075MMR3</accession>
<sequence>MSNSLGLLSSSRGLIQDINISQVRYSATPIRVQKESIAELADSIRENGLLQPILVRPKDGYFEIVAGNRRCKACEILKWRKITCHVVELDDKAAFECSIIENIQRETLSVIEEAEAFKRYVTDFGWGGVSELAKGIGKSPSYITKKIKLLDMPSDVISSIIDSSLNSSVAEELCSVKDPTKQSELAALINKRHLSLRKTRELVNQYKDEEGGIESRDVERRRRAFDKMIVILRVALNNTGQVISDNDDDWVVREMLMHHKNVLHEQIDILIREKVKLGHHALGN</sequence>
<dbReference type="OrthoDB" id="11840at2157"/>
<dbReference type="InterPro" id="IPR036086">
    <property type="entry name" value="ParB/Sulfiredoxin_sf"/>
</dbReference>
<dbReference type="SUPFAM" id="SSF109709">
    <property type="entry name" value="KorB DNA-binding domain-like"/>
    <property type="match status" value="1"/>
</dbReference>
<dbReference type="eggNOG" id="arCOG11113">
    <property type="taxonomic scope" value="Archaea"/>
</dbReference>
<dbReference type="InterPro" id="IPR003115">
    <property type="entry name" value="ParB_N"/>
</dbReference>
<organism evidence="4 5">
    <name type="scientific">Candidatus Nitrososphaera evergladensis SR1</name>
    <dbReference type="NCBI Taxonomy" id="1459636"/>
    <lineage>
        <taxon>Archaea</taxon>
        <taxon>Nitrososphaerota</taxon>
        <taxon>Nitrososphaeria</taxon>
        <taxon>Nitrososphaerales</taxon>
        <taxon>Nitrososphaeraceae</taxon>
        <taxon>Nitrososphaera</taxon>
    </lineage>
</organism>
<dbReference type="Proteomes" id="UP000028194">
    <property type="component" value="Chromosome"/>
</dbReference>
<dbReference type="EMBL" id="CP007174">
    <property type="protein sequence ID" value="AIF82568.1"/>
    <property type="molecule type" value="Genomic_DNA"/>
</dbReference>
<keyword evidence="5" id="KW-1185">Reference proteome</keyword>
<dbReference type="GO" id="GO:0007059">
    <property type="term" value="P:chromosome segregation"/>
    <property type="evidence" value="ECO:0007669"/>
    <property type="project" value="UniProtKB-KW"/>
</dbReference>
<keyword evidence="2" id="KW-0159">Chromosome partition</keyword>
<feature type="domain" description="ParB-like N-terminal" evidence="3">
    <location>
        <begin position="16"/>
        <end position="103"/>
    </location>
</feature>
<dbReference type="CDD" id="cd16396">
    <property type="entry name" value="Noc_N"/>
    <property type="match status" value="1"/>
</dbReference>
<name>A0A075MMR3_9ARCH</name>
<evidence type="ECO:0000256" key="1">
    <source>
        <dbReference type="ARBA" id="ARBA00006295"/>
    </source>
</evidence>
<evidence type="ECO:0000259" key="3">
    <source>
        <dbReference type="SMART" id="SM00470"/>
    </source>
</evidence>
<gene>
    <name evidence="4" type="ORF">NTE_00487</name>
</gene>
<dbReference type="Pfam" id="PF17762">
    <property type="entry name" value="HTH_ParB"/>
    <property type="match status" value="1"/>
</dbReference>
<comment type="similarity">
    <text evidence="1">Belongs to the ParB family.</text>
</comment>
<dbReference type="InterPro" id="IPR050336">
    <property type="entry name" value="Chromosome_partition/occlusion"/>
</dbReference>
<protein>
    <submittedName>
        <fullName evidence="4">ParB-like partition protein</fullName>
    </submittedName>
</protein>
<evidence type="ECO:0000313" key="4">
    <source>
        <dbReference type="EMBL" id="AIF82568.1"/>
    </source>
</evidence>
<dbReference type="InterPro" id="IPR004437">
    <property type="entry name" value="ParB/RepB/Spo0J"/>
</dbReference>
<dbReference type="KEGG" id="nev:NTE_00487"/>
<dbReference type="STRING" id="1459636.NTE_00487"/>
<dbReference type="GO" id="GO:0005694">
    <property type="term" value="C:chromosome"/>
    <property type="evidence" value="ECO:0007669"/>
    <property type="project" value="TreeGrafter"/>
</dbReference>
<dbReference type="Pfam" id="PF02195">
    <property type="entry name" value="ParB_N"/>
    <property type="match status" value="1"/>
</dbReference>
<dbReference type="SMART" id="SM00470">
    <property type="entry name" value="ParB"/>
    <property type="match status" value="1"/>
</dbReference>
<dbReference type="AlphaFoldDB" id="A0A075MMR3"/>
<evidence type="ECO:0000256" key="2">
    <source>
        <dbReference type="ARBA" id="ARBA00022829"/>
    </source>
</evidence>
<dbReference type="GeneID" id="41596360"/>
<dbReference type="PANTHER" id="PTHR33375">
    <property type="entry name" value="CHROMOSOME-PARTITIONING PROTEIN PARB-RELATED"/>
    <property type="match status" value="1"/>
</dbReference>
<dbReference type="HOGENOM" id="CLU_023853_0_1_2"/>
<reference evidence="4 5" key="1">
    <citation type="journal article" date="2014" name="PLoS ONE">
        <title>Genome Sequence of Candidatus Nitrososphaera evergladensis from Group I.1b Enriched from Everglades Soil Reveals Novel Genomic Features of the Ammonia-Oxidizing Archaea.</title>
        <authorList>
            <person name="Zhalnina K.V."/>
            <person name="Dias R."/>
            <person name="Leonard M.T."/>
            <person name="Dorr de Quadros P."/>
            <person name="Camargo F.A."/>
            <person name="Drew J.C."/>
            <person name="Farmerie W.G."/>
            <person name="Daroub S.H."/>
            <person name="Triplett E.W."/>
        </authorList>
    </citation>
    <scope>NUCLEOTIDE SEQUENCE [LARGE SCALE GENOMIC DNA]</scope>
    <source>
        <strain evidence="4 5">SR1</strain>
    </source>
</reference>
<dbReference type="SUPFAM" id="SSF110849">
    <property type="entry name" value="ParB/Sulfiredoxin"/>
    <property type="match status" value="1"/>
</dbReference>
<dbReference type="Gene3D" id="1.10.10.2830">
    <property type="match status" value="1"/>
</dbReference>
<evidence type="ECO:0000313" key="5">
    <source>
        <dbReference type="Proteomes" id="UP000028194"/>
    </source>
</evidence>
<dbReference type="NCBIfam" id="TIGR00180">
    <property type="entry name" value="parB_part"/>
    <property type="match status" value="1"/>
</dbReference>
<dbReference type="Gene3D" id="3.90.1530.30">
    <property type="match status" value="1"/>
</dbReference>